<reference evidence="12" key="1">
    <citation type="submission" date="2022-10" db="EMBL/GenBank/DDBJ databases">
        <authorList>
            <person name="Chen Y."/>
            <person name="Dougan E. K."/>
            <person name="Chan C."/>
            <person name="Rhodes N."/>
            <person name="Thang M."/>
        </authorList>
    </citation>
    <scope>NUCLEOTIDE SEQUENCE</scope>
</reference>
<dbReference type="PROSITE" id="PS51746">
    <property type="entry name" value="PPM_2"/>
    <property type="match status" value="1"/>
</dbReference>
<comment type="subcellular location">
    <subcellularLocation>
        <location evidence="1">Membrane</location>
        <topology evidence="1">Peripheral membrane protein</topology>
    </subcellularLocation>
</comment>
<feature type="region of interest" description="Disordered" evidence="9">
    <location>
        <begin position="80"/>
        <end position="100"/>
    </location>
</feature>
<dbReference type="Gene3D" id="3.40.47.10">
    <property type="match status" value="1"/>
</dbReference>
<dbReference type="EMBL" id="CAMXCT020000252">
    <property type="protein sequence ID" value="CAL1129578.1"/>
    <property type="molecule type" value="Genomic_DNA"/>
</dbReference>
<keyword evidence="2" id="KW-0596">Phosphopantetheine</keyword>
<evidence type="ECO:0000313" key="15">
    <source>
        <dbReference type="Proteomes" id="UP001152797"/>
    </source>
</evidence>
<dbReference type="GO" id="GO:0016020">
    <property type="term" value="C:membrane"/>
    <property type="evidence" value="ECO:0007669"/>
    <property type="project" value="UniProtKB-SubCell"/>
</dbReference>
<name>A0A9P1FHC1_9DINO</name>
<evidence type="ECO:0000313" key="13">
    <source>
        <dbReference type="EMBL" id="CAL1129578.1"/>
    </source>
</evidence>
<dbReference type="Pfam" id="PF00481">
    <property type="entry name" value="PP2C"/>
    <property type="match status" value="1"/>
</dbReference>
<gene>
    <name evidence="12" type="ORF">C1SCF055_LOCUS4444</name>
</gene>
<dbReference type="Pfam" id="PF02801">
    <property type="entry name" value="Ketoacyl-synt_C"/>
    <property type="match status" value="1"/>
</dbReference>
<comment type="similarity">
    <text evidence="8">Belongs to the thiolase-like superfamily. Beta-ketoacyl-ACP synthases family.</text>
</comment>
<dbReference type="InterPro" id="IPR036457">
    <property type="entry name" value="PPM-type-like_dom_sf"/>
</dbReference>
<dbReference type="PANTHER" id="PTHR43775">
    <property type="entry name" value="FATTY ACID SYNTHASE"/>
    <property type="match status" value="1"/>
</dbReference>
<dbReference type="AlphaFoldDB" id="A0A9P1FHC1"/>
<evidence type="ECO:0000256" key="4">
    <source>
        <dbReference type="ARBA" id="ARBA00022723"/>
    </source>
</evidence>
<evidence type="ECO:0000256" key="2">
    <source>
        <dbReference type="ARBA" id="ARBA00022450"/>
    </source>
</evidence>
<feature type="domain" description="Ketosynthase family 3 (KS3)" evidence="11">
    <location>
        <begin position="768"/>
        <end position="1206"/>
    </location>
</feature>
<keyword evidence="6 7" id="KW-0904">Protein phosphatase</keyword>
<evidence type="ECO:0000259" key="11">
    <source>
        <dbReference type="PROSITE" id="PS52004"/>
    </source>
</evidence>
<dbReference type="SUPFAM" id="SSF81606">
    <property type="entry name" value="PP2C-like"/>
    <property type="match status" value="1"/>
</dbReference>
<reference evidence="13" key="2">
    <citation type="submission" date="2024-04" db="EMBL/GenBank/DDBJ databases">
        <authorList>
            <person name="Chen Y."/>
            <person name="Shah S."/>
            <person name="Dougan E. K."/>
            <person name="Thang M."/>
            <person name="Chan C."/>
        </authorList>
    </citation>
    <scope>NUCLEOTIDE SEQUENCE [LARGE SCALE GENOMIC DNA]</scope>
</reference>
<accession>A0A9P1FHC1</accession>
<dbReference type="Pfam" id="PF00109">
    <property type="entry name" value="ketoacyl-synt"/>
    <property type="match status" value="1"/>
</dbReference>
<protein>
    <submittedName>
        <fullName evidence="14">Orsellinic acid synthase (OAS) (Non-reducin g polyketide synthase OpS1) (Oosporein biosynthesis protein 1) (Oosporein synthase)</fullName>
    </submittedName>
</protein>
<evidence type="ECO:0000256" key="9">
    <source>
        <dbReference type="SAM" id="MobiDB-lite"/>
    </source>
</evidence>
<evidence type="ECO:0000256" key="8">
    <source>
        <dbReference type="RuleBase" id="RU003694"/>
    </source>
</evidence>
<evidence type="ECO:0000256" key="1">
    <source>
        <dbReference type="ARBA" id="ARBA00004170"/>
    </source>
</evidence>
<dbReference type="SMART" id="SM00332">
    <property type="entry name" value="PP2Cc"/>
    <property type="match status" value="1"/>
</dbReference>
<keyword evidence="8" id="KW-0808">Transferase</keyword>
<dbReference type="Proteomes" id="UP001152797">
    <property type="component" value="Unassembled WGS sequence"/>
</dbReference>
<dbReference type="CDD" id="cd00143">
    <property type="entry name" value="PP2Cc"/>
    <property type="match status" value="1"/>
</dbReference>
<evidence type="ECO:0000259" key="10">
    <source>
        <dbReference type="PROSITE" id="PS51746"/>
    </source>
</evidence>
<feature type="region of interest" description="Disordered" evidence="9">
    <location>
        <begin position="18"/>
        <end position="58"/>
    </location>
</feature>
<dbReference type="PROSITE" id="PS52004">
    <property type="entry name" value="KS3_2"/>
    <property type="match status" value="1"/>
</dbReference>
<keyword evidence="15" id="KW-1185">Reference proteome</keyword>
<dbReference type="SMART" id="SM00825">
    <property type="entry name" value="PKS_KS"/>
    <property type="match status" value="1"/>
</dbReference>
<dbReference type="CDD" id="cd00833">
    <property type="entry name" value="PKS"/>
    <property type="match status" value="1"/>
</dbReference>
<dbReference type="InterPro" id="IPR016039">
    <property type="entry name" value="Thiolase-like"/>
</dbReference>
<dbReference type="InterPro" id="IPR001932">
    <property type="entry name" value="PPM-type_phosphatase-like_dom"/>
</dbReference>
<organism evidence="12">
    <name type="scientific">Cladocopium goreaui</name>
    <dbReference type="NCBI Taxonomy" id="2562237"/>
    <lineage>
        <taxon>Eukaryota</taxon>
        <taxon>Sar</taxon>
        <taxon>Alveolata</taxon>
        <taxon>Dinophyceae</taxon>
        <taxon>Suessiales</taxon>
        <taxon>Symbiodiniaceae</taxon>
        <taxon>Cladocopium</taxon>
    </lineage>
</organism>
<feature type="compositionally biased region" description="Polar residues" evidence="9">
    <location>
        <begin position="18"/>
        <end position="30"/>
    </location>
</feature>
<sequence length="1223" mass="133073">MKHHSTIIFFDYTTDPSTNSAPGCASSNSEVPVPKPRRRLSVGQVDETELPGNQDAEADKDRGLIAQFSKNNLIEMVSDADQTGKGKSGRRVSLSSRTDKGTTSFANKTMQKLGDSDVDLAKCGIGFTCRKGLKPESPNQDSWFVLKMDSFSLYGVFDGHGQKGHDVSNFAMDMLPKCIIKDERCFTTRDWGPILIEAFKKTQNFIMVSDKGKTIQAQMSGTTATVAIHDHSDNSITIGHVADSTAALGSKHGDGWNGVALTRDHKPNLKDEKARIEKSGGRVVFDGYANYRVYAKNARYPGLNMSRCLGDLLGHAECGMSCEPEINKVKFEPDKQYILLLCSDGVWEFISAQEAVDTVSRFDAGKACKAADELAKEAWDRWIKEEGGSVVDDITVVLLYMGFPPGAEDGANACHRRSDRCPFHKMVAISWAEESKGCTPPMQFKALDAVSQRPNVRTATGRVPEVRALKRSPSSMGRRELSSESETKRCVGSAGCVQAAFAAFGKLGDSRLEECLTEKGLCVLDASDFPRPADRFRFIQEAERLPKRLHGSPPAKREPKAKVAEGLLGDLGSHRIFNLASPEAKAYPALEQLRREMEKISSAVAGATHCCGAPISEPWLLEARTPLAISLPQEEITEATAEYWSKIFLQHRFQVLLFLGHQGGLLQLSSSTSSIEVSINPGMLVILRPELWVSRSYSSTSRKRNFVVCSFVLSAAPRETPFYAEDLLQWCVGRLAAVKEMHVSEDQASLASVPSSWQRAAAAHFAVGEQAAVKGMCCRTASGWLKDSFQLPAFAGADLVTEIPHQRFDVQQWCANGQEEVVQNGISCSRHGSFMEAADLFDHSFFGISAKQVSNMPVSERWALEVGYEALFDAGYTKQSLRRLKGDVLVGVHTVENQLNFRTSEASSFGLGGSQAREANLLSFHLNLTGQSIVFDTDGSSSFAALHHAHMEQSAEQDEPLVAGRGAPFSLVLSSFWNVSPACFVNFSFRGLMSPKGRCFSFDDDAKGFVRGEGSASLVLRRLFGEEVDSSGNEGLIRAVEMTQSGAASDVDAAFLAIQELLDMVLARSYCRPSDVDMVECHAPGASVADAMEAISCNYVLREETLEPLQPLPMTSYKAAMGSGYAAAGLLGLIRCLRCTRCSLLPANVMLRQLNPHLAEEVVEGTALLFPSESLELHHSLVLPTGLMLVNSFGSSGTNCAALVGAAARLGSDRHPQTADSKK</sequence>
<evidence type="ECO:0000256" key="6">
    <source>
        <dbReference type="ARBA" id="ARBA00022912"/>
    </source>
</evidence>
<keyword evidence="4" id="KW-0479">Metal-binding</keyword>
<dbReference type="OrthoDB" id="10264738at2759"/>
<evidence type="ECO:0000256" key="3">
    <source>
        <dbReference type="ARBA" id="ARBA00022553"/>
    </source>
</evidence>
<dbReference type="GO" id="GO:0004721">
    <property type="term" value="F:phosphoprotein phosphatase activity"/>
    <property type="evidence" value="ECO:0007669"/>
    <property type="project" value="UniProtKB-KW"/>
</dbReference>
<dbReference type="GO" id="GO:0046872">
    <property type="term" value="F:metal ion binding"/>
    <property type="evidence" value="ECO:0007669"/>
    <property type="project" value="UniProtKB-KW"/>
</dbReference>
<evidence type="ECO:0000313" key="14">
    <source>
        <dbReference type="EMBL" id="CAL4763515.1"/>
    </source>
</evidence>
<dbReference type="GO" id="GO:0006633">
    <property type="term" value="P:fatty acid biosynthetic process"/>
    <property type="evidence" value="ECO:0007669"/>
    <property type="project" value="TreeGrafter"/>
</dbReference>
<keyword evidence="5 7" id="KW-0378">Hydrolase</keyword>
<dbReference type="InterPro" id="IPR020841">
    <property type="entry name" value="PKS_Beta-ketoAc_synthase_dom"/>
</dbReference>
<dbReference type="GO" id="GO:0004312">
    <property type="term" value="F:fatty acid synthase activity"/>
    <property type="evidence" value="ECO:0007669"/>
    <property type="project" value="TreeGrafter"/>
</dbReference>
<dbReference type="InterPro" id="IPR014030">
    <property type="entry name" value="Ketoacyl_synth_N"/>
</dbReference>
<dbReference type="EMBL" id="CAMXCT030000252">
    <property type="protein sequence ID" value="CAL4763515.1"/>
    <property type="molecule type" value="Genomic_DNA"/>
</dbReference>
<evidence type="ECO:0000313" key="12">
    <source>
        <dbReference type="EMBL" id="CAI3976203.1"/>
    </source>
</evidence>
<comment type="caution">
    <text evidence="12">The sequence shown here is derived from an EMBL/GenBank/DDBJ whole genome shotgun (WGS) entry which is preliminary data.</text>
</comment>
<evidence type="ECO:0000256" key="5">
    <source>
        <dbReference type="ARBA" id="ARBA00022801"/>
    </source>
</evidence>
<dbReference type="PANTHER" id="PTHR43775:SF37">
    <property type="entry name" value="SI:DKEY-61P9.11"/>
    <property type="match status" value="1"/>
</dbReference>
<dbReference type="InterPro" id="IPR000222">
    <property type="entry name" value="PP2C_BS"/>
</dbReference>
<comment type="similarity">
    <text evidence="7">Belongs to the PP2C family.</text>
</comment>
<keyword evidence="3" id="KW-0597">Phosphoprotein</keyword>
<dbReference type="SUPFAM" id="SSF53901">
    <property type="entry name" value="Thiolase-like"/>
    <property type="match status" value="1"/>
</dbReference>
<dbReference type="InterPro" id="IPR014031">
    <property type="entry name" value="Ketoacyl_synth_C"/>
</dbReference>
<dbReference type="EMBL" id="CAMXCT010000252">
    <property type="protein sequence ID" value="CAI3976203.1"/>
    <property type="molecule type" value="Genomic_DNA"/>
</dbReference>
<feature type="domain" description="PPM-type phosphatase" evidence="10">
    <location>
        <begin position="124"/>
        <end position="401"/>
    </location>
</feature>
<dbReference type="PROSITE" id="PS01032">
    <property type="entry name" value="PPM_1"/>
    <property type="match status" value="1"/>
</dbReference>
<dbReference type="Gene3D" id="3.60.40.10">
    <property type="entry name" value="PPM-type phosphatase domain"/>
    <property type="match status" value="1"/>
</dbReference>
<dbReference type="InterPro" id="IPR050091">
    <property type="entry name" value="PKS_NRPS_Biosynth_Enz"/>
</dbReference>
<proteinExistence type="inferred from homology"/>
<evidence type="ECO:0000256" key="7">
    <source>
        <dbReference type="RuleBase" id="RU003465"/>
    </source>
</evidence>